<evidence type="ECO:0000313" key="2">
    <source>
        <dbReference type="EMBL" id="ROP84212.1"/>
    </source>
</evidence>
<sequence>MLSRTADNLFWLARYMERAENMARILEAGYRLAAMGTVVGGGHTEWHSTIIAAGCETGFYEKHAEATAEAAIDYLARDPDNPSSILSCIQTARRNGRAVRTALSADMWDAVNGSWLQARAFRDEDFAPDTVRRVLDWVKERSLLFTGCVGSTMMRNDAYWFTRLGTFLERADSTARILDVKYNVLLPTYETIGGGLDYVQWTAVLRAVSAARAYHWIYRREVKPWLVAELLILKPEMPRSLAACFIEITRTLELLSAAYGRQGEADRLAGQIHANLRFTRIDDIFQMGLHEFLTQFIDSNVRLGHEVSKQYLT</sequence>
<dbReference type="Pfam" id="PF04168">
    <property type="entry name" value="Alpha-E"/>
    <property type="match status" value="1"/>
</dbReference>
<evidence type="ECO:0000259" key="1">
    <source>
        <dbReference type="Pfam" id="PF04168"/>
    </source>
</evidence>
<name>A0A3N1KXI6_9PROT</name>
<dbReference type="RefSeq" id="WP_123692880.1">
    <property type="nucleotide sequence ID" value="NZ_AP019700.1"/>
</dbReference>
<organism evidence="2 3">
    <name type="scientific">Stella humosa</name>
    <dbReference type="NCBI Taxonomy" id="94"/>
    <lineage>
        <taxon>Bacteria</taxon>
        <taxon>Pseudomonadati</taxon>
        <taxon>Pseudomonadota</taxon>
        <taxon>Alphaproteobacteria</taxon>
        <taxon>Rhodospirillales</taxon>
        <taxon>Stellaceae</taxon>
        <taxon>Stella</taxon>
    </lineage>
</organism>
<protein>
    <submittedName>
        <fullName evidence="2">Putative alpha-E superfamily protein</fullName>
    </submittedName>
</protein>
<dbReference type="AlphaFoldDB" id="A0A3N1KXI6"/>
<dbReference type="PANTHER" id="PTHR34595:SF7">
    <property type="entry name" value="SLL1039 PROTEIN"/>
    <property type="match status" value="1"/>
</dbReference>
<feature type="domain" description="DUF403" evidence="1">
    <location>
        <begin position="1"/>
        <end position="312"/>
    </location>
</feature>
<dbReference type="EMBL" id="RJKX01000015">
    <property type="protein sequence ID" value="ROP84212.1"/>
    <property type="molecule type" value="Genomic_DNA"/>
</dbReference>
<evidence type="ECO:0000313" key="3">
    <source>
        <dbReference type="Proteomes" id="UP000278222"/>
    </source>
</evidence>
<reference evidence="2 3" key="1">
    <citation type="submission" date="2018-11" db="EMBL/GenBank/DDBJ databases">
        <title>Genomic Encyclopedia of Type Strains, Phase IV (KMG-IV): sequencing the most valuable type-strain genomes for metagenomic binning, comparative biology and taxonomic classification.</title>
        <authorList>
            <person name="Goeker M."/>
        </authorList>
    </citation>
    <scope>NUCLEOTIDE SEQUENCE [LARGE SCALE GENOMIC DNA]</scope>
    <source>
        <strain evidence="2 3">DSM 5900</strain>
    </source>
</reference>
<accession>A0A3N1KXI6</accession>
<proteinExistence type="predicted"/>
<gene>
    <name evidence="2" type="ORF">EDC65_3560</name>
</gene>
<dbReference type="OrthoDB" id="9803532at2"/>
<dbReference type="InterPro" id="IPR007296">
    <property type="entry name" value="DUF403"/>
</dbReference>
<dbReference type="Proteomes" id="UP000278222">
    <property type="component" value="Unassembled WGS sequence"/>
</dbReference>
<keyword evidence="3" id="KW-1185">Reference proteome</keyword>
<dbReference type="PANTHER" id="PTHR34595">
    <property type="entry name" value="BLR5612 PROTEIN"/>
    <property type="match status" value="1"/>
</dbReference>
<comment type="caution">
    <text evidence="2">The sequence shown here is derived from an EMBL/GenBank/DDBJ whole genome shotgun (WGS) entry which is preliminary data.</text>
</comment>
<dbReference type="InterPro" id="IPR051680">
    <property type="entry name" value="ATP-dep_Glu-Cys_Ligase-2"/>
</dbReference>